<organism evidence="2 4">
    <name type="scientific">Candidatus Iainarchaeum sp</name>
    <dbReference type="NCBI Taxonomy" id="3101447"/>
    <lineage>
        <taxon>Archaea</taxon>
        <taxon>Candidatus Iainarchaeota</taxon>
        <taxon>Candidatus Iainarchaeia</taxon>
        <taxon>Candidatus Iainarchaeales</taxon>
        <taxon>Candidatus Iainarchaeaceae</taxon>
        <taxon>Candidatus Iainarchaeum</taxon>
    </lineage>
</organism>
<dbReference type="EMBL" id="DUGH01000135">
    <property type="protein sequence ID" value="HIH16876.1"/>
    <property type="molecule type" value="Genomic_DNA"/>
</dbReference>
<keyword evidence="1" id="KW-0472">Membrane</keyword>
<name>A0A7J4JNT4_9ARCH</name>
<reference evidence="4" key="1">
    <citation type="journal article" date="2020" name="bioRxiv">
        <title>A rank-normalized archaeal taxonomy based on genome phylogeny resolves widespread incomplete and uneven classifications.</title>
        <authorList>
            <person name="Rinke C."/>
            <person name="Chuvochina M."/>
            <person name="Mussig A.J."/>
            <person name="Chaumeil P.-A."/>
            <person name="Waite D.W."/>
            <person name="Whitman W.B."/>
            <person name="Parks D.H."/>
            <person name="Hugenholtz P."/>
        </authorList>
    </citation>
    <scope>NUCLEOTIDE SEQUENCE [LARGE SCALE GENOMIC DNA]</scope>
</reference>
<dbReference type="AlphaFoldDB" id="A0A7J4JNT4"/>
<proteinExistence type="predicted"/>
<keyword evidence="1" id="KW-1133">Transmembrane helix</keyword>
<dbReference type="Proteomes" id="UP000564964">
    <property type="component" value="Unassembled WGS sequence"/>
</dbReference>
<reference evidence="3" key="2">
    <citation type="submission" date="2021-03" db="EMBL/GenBank/DDBJ databases">
        <authorList>
            <person name="Jaffe A."/>
        </authorList>
    </citation>
    <scope>NUCLEOTIDE SEQUENCE</scope>
    <source>
        <strain evidence="3">RIFCSPLOWO2_01_FULL_58_19</strain>
    </source>
</reference>
<dbReference type="EMBL" id="JAGVWE010000002">
    <property type="protein sequence ID" value="MBS3062791.1"/>
    <property type="molecule type" value="Genomic_DNA"/>
</dbReference>
<comment type="caution">
    <text evidence="2">The sequence shown here is derived from an EMBL/GenBank/DDBJ whole genome shotgun (WGS) entry which is preliminary data.</text>
</comment>
<reference evidence="3" key="3">
    <citation type="submission" date="2021-05" db="EMBL/GenBank/DDBJ databases">
        <title>Protein family content uncovers lineage relationships and bacterial pathway maintenance mechanisms in DPANN archaea.</title>
        <authorList>
            <person name="Castelle C.J."/>
            <person name="Meheust R."/>
            <person name="Jaffe A.L."/>
            <person name="Seitz K."/>
            <person name="Gong X."/>
            <person name="Baker B.J."/>
            <person name="Banfield J.F."/>
        </authorList>
    </citation>
    <scope>NUCLEOTIDE SEQUENCE</scope>
    <source>
        <strain evidence="3">RIFCSPLOWO2_01_FULL_58_19</strain>
    </source>
</reference>
<evidence type="ECO:0008006" key="5">
    <source>
        <dbReference type="Google" id="ProtNLM"/>
    </source>
</evidence>
<evidence type="ECO:0000313" key="4">
    <source>
        <dbReference type="Proteomes" id="UP000564964"/>
    </source>
</evidence>
<evidence type="ECO:0000313" key="2">
    <source>
        <dbReference type="EMBL" id="HIH16876.1"/>
    </source>
</evidence>
<sequence length="139" mass="15795">MHEKTLLHENRKAQASTETLIIIGILMVLFTIVLVYYSENERFVRDLRLPWEKEIECEKYAEILSSIYNKGHGAEWSGTLDKKLFIGDNLIYLYDLDKTISDSVLCNHFAKLYNSYTATGNVTFANVGGRVAILGNSVV</sequence>
<feature type="transmembrane region" description="Helical" evidence="1">
    <location>
        <begin position="20"/>
        <end position="38"/>
    </location>
</feature>
<evidence type="ECO:0000313" key="3">
    <source>
        <dbReference type="EMBL" id="MBS3062791.1"/>
    </source>
</evidence>
<evidence type="ECO:0000256" key="1">
    <source>
        <dbReference type="SAM" id="Phobius"/>
    </source>
</evidence>
<accession>A0A7J4JNT4</accession>
<gene>
    <name evidence="2" type="ORF">HA252_05725</name>
    <name evidence="3" type="ORF">J4203_02875</name>
</gene>
<dbReference type="Proteomes" id="UP000678237">
    <property type="component" value="Unassembled WGS sequence"/>
</dbReference>
<keyword evidence="1" id="KW-0812">Transmembrane</keyword>
<protein>
    <recommendedName>
        <fullName evidence="5">Class III signal peptide-containing protein</fullName>
    </recommendedName>
</protein>